<protein>
    <recommendedName>
        <fullName evidence="3">DNA helicase</fullName>
        <ecNumber evidence="3">3.6.4.12</ecNumber>
    </recommendedName>
    <alternativeName>
        <fullName evidence="12">Minichromosome maintenance 8</fullName>
    </alternativeName>
</protein>
<dbReference type="PANTHER" id="PTHR11630:SF47">
    <property type="entry name" value="DNA HELICASE MCM8"/>
    <property type="match status" value="1"/>
</dbReference>
<dbReference type="GO" id="GO:0005524">
    <property type="term" value="F:ATP binding"/>
    <property type="evidence" value="ECO:0007669"/>
    <property type="project" value="UniProtKB-KW"/>
</dbReference>
<dbReference type="OMA" id="THTVDWQ"/>
<sequence>MSTQVNQTQNNEDNISKKRKIIVNRPKVSKLSNLEVKLHQMYIQSELFEPNEYEPHLKTIETLIAEKLLIIDDNELENYNTCTVDFTLFVTVEKARSILLIFQQRAKLGLACLKYQIHKFYAEMYQAEKELNIADIEELKPIDVRLVKHKPFCSFSEIKSSFIHRLVTIKGTVIRASSIKPLVIQMAFDCGKCKGTQVVHFLDGKYNYPTKCATKGCGAKSFEPNRTSYQTITVDSQSLKIQENTNDNSNDLGRVPRTVDCEVSNSLVDRVTPGDMVVCTGLVKANQASGGKFAQKSANTIYTVYLDLVNISKASGSKEGDDDSGNRDADQNSKESIKFSDKDLKFVNALYSEPNLFKLIVNSFCPKIFGHELVKAGVLLSLFGGRRRNTLKRGDISIRGDSHVLIVGDPGLGKSQILMAAKNLAPRGVYVCGTSGVSSSGLTVTLSKEAGSNDFALEAGALVLGDQGTCCIDEFDKMTHEHSSLLEAMEQQSISIAKGGIVCTLPARTSIVAAANPTGGHYNKAKTVSENLKMNSALLSRFDLVFILLDKPNQVRDHYLSKHIMQMHSGRAFDQSDPNRTINEEVPEFESNGSDLYLRLHRKPGEKMDLVPGQMLRKYIAYAKAHCHPYLSPKAGIVLKEFYLELRKKHQSIDSTPITTRQLESLIRLAEARAKMELRETVTEADAQDVVELLKHSLFDTYEDEVGNLDFSRSQNGTGMSKRETVKRFLHKLNDLADEYQNKVFSLEKLKKIAEDLNLKFPTGFRDFVEGLNNQGYLLKKGTKSYELSFGSVE</sequence>
<dbReference type="Pfam" id="PF25051">
    <property type="entry name" value="WHD_MCM8"/>
    <property type="match status" value="1"/>
</dbReference>
<dbReference type="GO" id="GO:0031261">
    <property type="term" value="C:DNA replication preinitiation complex"/>
    <property type="evidence" value="ECO:0007669"/>
    <property type="project" value="UniProtKB-ARBA"/>
</dbReference>
<dbReference type="GO" id="GO:0016787">
    <property type="term" value="F:hydrolase activity"/>
    <property type="evidence" value="ECO:0007669"/>
    <property type="project" value="UniProtKB-KW"/>
</dbReference>
<dbReference type="GO" id="GO:0017116">
    <property type="term" value="F:single-stranded DNA helicase activity"/>
    <property type="evidence" value="ECO:0007669"/>
    <property type="project" value="TreeGrafter"/>
</dbReference>
<keyword evidence="8 14" id="KW-0067">ATP-binding</keyword>
<dbReference type="PRINTS" id="PR01657">
    <property type="entry name" value="MCMFAMILY"/>
</dbReference>
<keyword evidence="5" id="KW-0227">DNA damage</keyword>
<dbReference type="STRING" id="796925.A0A137PBC1"/>
<dbReference type="Pfam" id="PF17207">
    <property type="entry name" value="MCM_OB"/>
    <property type="match status" value="1"/>
</dbReference>
<dbReference type="PANTHER" id="PTHR11630">
    <property type="entry name" value="DNA REPLICATION LICENSING FACTOR MCM FAMILY MEMBER"/>
    <property type="match status" value="1"/>
</dbReference>
<evidence type="ECO:0000256" key="9">
    <source>
        <dbReference type="ARBA" id="ARBA00023125"/>
    </source>
</evidence>
<evidence type="ECO:0000256" key="14">
    <source>
        <dbReference type="RuleBase" id="RU004070"/>
    </source>
</evidence>
<dbReference type="GO" id="GO:0003697">
    <property type="term" value="F:single-stranded DNA binding"/>
    <property type="evidence" value="ECO:0007669"/>
    <property type="project" value="TreeGrafter"/>
</dbReference>
<dbReference type="Proteomes" id="UP000070444">
    <property type="component" value="Unassembled WGS sequence"/>
</dbReference>
<dbReference type="PROSITE" id="PS00847">
    <property type="entry name" value="MCM_1"/>
    <property type="match status" value="1"/>
</dbReference>
<name>A0A137PBC1_CONC2</name>
<dbReference type="PROSITE" id="PS50051">
    <property type="entry name" value="MCM_2"/>
    <property type="match status" value="1"/>
</dbReference>
<comment type="similarity">
    <text evidence="2 14">Belongs to the MCM family.</text>
</comment>
<dbReference type="Gene3D" id="2.40.50.140">
    <property type="entry name" value="Nucleic acid-binding proteins"/>
    <property type="match status" value="1"/>
</dbReference>
<dbReference type="InterPro" id="IPR012340">
    <property type="entry name" value="NA-bd_OB-fold"/>
</dbReference>
<comment type="subcellular location">
    <subcellularLocation>
        <location evidence="1">Nucleus</location>
    </subcellularLocation>
</comment>
<dbReference type="GO" id="GO:0000724">
    <property type="term" value="P:double-strand break repair via homologous recombination"/>
    <property type="evidence" value="ECO:0007669"/>
    <property type="project" value="UniProtKB-ARBA"/>
</dbReference>
<evidence type="ECO:0000256" key="1">
    <source>
        <dbReference type="ARBA" id="ARBA00004123"/>
    </source>
</evidence>
<keyword evidence="6" id="KW-0378">Hydrolase</keyword>
<dbReference type="GO" id="GO:0006279">
    <property type="term" value="P:premeiotic DNA replication"/>
    <property type="evidence" value="ECO:0007669"/>
    <property type="project" value="UniProtKB-ARBA"/>
</dbReference>
<dbReference type="Gene3D" id="3.40.50.300">
    <property type="entry name" value="P-loop containing nucleotide triphosphate hydrolases"/>
    <property type="match status" value="1"/>
</dbReference>
<dbReference type="CDD" id="cd17759">
    <property type="entry name" value="MCM8"/>
    <property type="match status" value="1"/>
</dbReference>
<proteinExistence type="inferred from homology"/>
<dbReference type="OrthoDB" id="7462577at2759"/>
<evidence type="ECO:0000256" key="4">
    <source>
        <dbReference type="ARBA" id="ARBA00022741"/>
    </source>
</evidence>
<dbReference type="FunFam" id="2.20.28.10:FF:000007">
    <property type="entry name" value="DNA helicase MCM8 isoform X1"/>
    <property type="match status" value="1"/>
</dbReference>
<evidence type="ECO:0000256" key="5">
    <source>
        <dbReference type="ARBA" id="ARBA00022763"/>
    </source>
</evidence>
<keyword evidence="10" id="KW-0234">DNA repair</keyword>
<dbReference type="EMBL" id="KQ964456">
    <property type="protein sequence ID" value="KXN72307.1"/>
    <property type="molecule type" value="Genomic_DNA"/>
</dbReference>
<dbReference type="InterPro" id="IPR033762">
    <property type="entry name" value="MCM_OB"/>
</dbReference>
<dbReference type="EC" id="3.6.4.12" evidence="3"/>
<evidence type="ECO:0000313" key="17">
    <source>
        <dbReference type="EMBL" id="KXN72307.1"/>
    </source>
</evidence>
<evidence type="ECO:0000256" key="12">
    <source>
        <dbReference type="ARBA" id="ARBA00042306"/>
    </source>
</evidence>
<dbReference type="SMART" id="SM00382">
    <property type="entry name" value="AAA"/>
    <property type="match status" value="1"/>
</dbReference>
<keyword evidence="18" id="KW-1185">Reference proteome</keyword>
<dbReference type="Pfam" id="PF00493">
    <property type="entry name" value="MCM"/>
    <property type="match status" value="1"/>
</dbReference>
<dbReference type="GO" id="GO:0005656">
    <property type="term" value="C:nuclear pre-replicative complex"/>
    <property type="evidence" value="ECO:0007669"/>
    <property type="project" value="UniProtKB-ARBA"/>
</dbReference>
<dbReference type="Pfam" id="PF17855">
    <property type="entry name" value="MCM_lid"/>
    <property type="match status" value="1"/>
</dbReference>
<evidence type="ECO:0000256" key="2">
    <source>
        <dbReference type="ARBA" id="ARBA00008010"/>
    </source>
</evidence>
<dbReference type="SUPFAM" id="SSF50249">
    <property type="entry name" value="Nucleic acid-binding proteins"/>
    <property type="match status" value="1"/>
</dbReference>
<dbReference type="SUPFAM" id="SSF52540">
    <property type="entry name" value="P-loop containing nucleoside triphosphate hydrolases"/>
    <property type="match status" value="1"/>
</dbReference>
<keyword evidence="11" id="KW-0539">Nucleus</keyword>
<dbReference type="InterPro" id="IPR003593">
    <property type="entry name" value="AAA+_ATPase"/>
</dbReference>
<dbReference type="CDD" id="cd22247">
    <property type="entry name" value="MCM8_WHD"/>
    <property type="match status" value="1"/>
</dbReference>
<dbReference type="InterPro" id="IPR001208">
    <property type="entry name" value="MCM_dom"/>
</dbReference>
<dbReference type="SMART" id="SM00350">
    <property type="entry name" value="MCM"/>
    <property type="match status" value="1"/>
</dbReference>
<dbReference type="GO" id="GO:0043596">
    <property type="term" value="C:nuclear replication fork"/>
    <property type="evidence" value="ECO:0007669"/>
    <property type="project" value="UniProtKB-ARBA"/>
</dbReference>
<feature type="region of interest" description="Disordered" evidence="15">
    <location>
        <begin position="315"/>
        <end position="334"/>
    </location>
</feature>
<keyword evidence="7" id="KW-0347">Helicase</keyword>
<feature type="domain" description="MCM C-terminal AAA(+) ATPase" evidence="16">
    <location>
        <begin position="356"/>
        <end position="564"/>
    </location>
</feature>
<dbReference type="GO" id="GO:0042555">
    <property type="term" value="C:MCM complex"/>
    <property type="evidence" value="ECO:0007669"/>
    <property type="project" value="UniProtKB-ARBA"/>
</dbReference>
<evidence type="ECO:0000256" key="3">
    <source>
        <dbReference type="ARBA" id="ARBA00012551"/>
    </source>
</evidence>
<feature type="non-terminal residue" evidence="17">
    <location>
        <position position="1"/>
    </location>
</feature>
<feature type="compositionally biased region" description="Basic and acidic residues" evidence="15">
    <location>
        <begin position="316"/>
        <end position="334"/>
    </location>
</feature>
<dbReference type="AlphaFoldDB" id="A0A137PBC1"/>
<evidence type="ECO:0000256" key="6">
    <source>
        <dbReference type="ARBA" id="ARBA00022801"/>
    </source>
</evidence>
<dbReference type="Gene3D" id="2.20.28.10">
    <property type="match status" value="1"/>
</dbReference>
<dbReference type="InterPro" id="IPR027417">
    <property type="entry name" value="P-loop_NTPase"/>
</dbReference>
<accession>A0A137PBC1</accession>
<evidence type="ECO:0000259" key="16">
    <source>
        <dbReference type="PROSITE" id="PS50051"/>
    </source>
</evidence>
<evidence type="ECO:0000256" key="15">
    <source>
        <dbReference type="SAM" id="MobiDB-lite"/>
    </source>
</evidence>
<keyword evidence="4 14" id="KW-0547">Nucleotide-binding</keyword>
<evidence type="ECO:0000256" key="11">
    <source>
        <dbReference type="ARBA" id="ARBA00023242"/>
    </source>
</evidence>
<comment type="catalytic activity">
    <reaction evidence="13">
        <text>ATP + H2O = ADP + phosphate + H(+)</text>
        <dbReference type="Rhea" id="RHEA:13065"/>
        <dbReference type="ChEBI" id="CHEBI:15377"/>
        <dbReference type="ChEBI" id="CHEBI:15378"/>
        <dbReference type="ChEBI" id="CHEBI:30616"/>
        <dbReference type="ChEBI" id="CHEBI:43474"/>
        <dbReference type="ChEBI" id="CHEBI:456216"/>
        <dbReference type="EC" id="3.6.4.12"/>
    </reaction>
</comment>
<organism evidence="17 18">
    <name type="scientific">Conidiobolus coronatus (strain ATCC 28846 / CBS 209.66 / NRRL 28638)</name>
    <name type="common">Delacroixia coronata</name>
    <dbReference type="NCBI Taxonomy" id="796925"/>
    <lineage>
        <taxon>Eukaryota</taxon>
        <taxon>Fungi</taxon>
        <taxon>Fungi incertae sedis</taxon>
        <taxon>Zoopagomycota</taxon>
        <taxon>Entomophthoromycotina</taxon>
        <taxon>Entomophthoromycetes</taxon>
        <taxon>Entomophthorales</taxon>
        <taxon>Ancylistaceae</taxon>
        <taxon>Conidiobolus</taxon>
    </lineage>
</organism>
<gene>
    <name evidence="17" type="ORF">CONCODRAFT_16307</name>
</gene>
<evidence type="ECO:0000256" key="13">
    <source>
        <dbReference type="ARBA" id="ARBA00047995"/>
    </source>
</evidence>
<dbReference type="InterPro" id="IPR018525">
    <property type="entry name" value="MCM_CS"/>
</dbReference>
<evidence type="ECO:0000256" key="8">
    <source>
        <dbReference type="ARBA" id="ARBA00022840"/>
    </source>
</evidence>
<evidence type="ECO:0000313" key="18">
    <source>
        <dbReference type="Proteomes" id="UP000070444"/>
    </source>
</evidence>
<keyword evidence="9 14" id="KW-0238">DNA-binding</keyword>
<evidence type="ECO:0000256" key="7">
    <source>
        <dbReference type="ARBA" id="ARBA00022806"/>
    </source>
</evidence>
<dbReference type="InterPro" id="IPR056875">
    <property type="entry name" value="MCM8/REC_WHD"/>
</dbReference>
<evidence type="ECO:0000256" key="10">
    <source>
        <dbReference type="ARBA" id="ARBA00023204"/>
    </source>
</evidence>
<dbReference type="InterPro" id="IPR031327">
    <property type="entry name" value="MCM"/>
</dbReference>
<dbReference type="InterPro" id="IPR041562">
    <property type="entry name" value="MCM_lid"/>
</dbReference>
<reference evidence="17 18" key="1">
    <citation type="journal article" date="2015" name="Genome Biol. Evol.">
        <title>Phylogenomic analyses indicate that early fungi evolved digesting cell walls of algal ancestors of land plants.</title>
        <authorList>
            <person name="Chang Y."/>
            <person name="Wang S."/>
            <person name="Sekimoto S."/>
            <person name="Aerts A.L."/>
            <person name="Choi C."/>
            <person name="Clum A."/>
            <person name="LaButti K.M."/>
            <person name="Lindquist E.A."/>
            <person name="Yee Ngan C."/>
            <person name="Ohm R.A."/>
            <person name="Salamov A.A."/>
            <person name="Grigoriev I.V."/>
            <person name="Spatafora J.W."/>
            <person name="Berbee M.L."/>
        </authorList>
    </citation>
    <scope>NUCLEOTIDE SEQUENCE [LARGE SCALE GENOMIC DNA]</scope>
    <source>
        <strain evidence="17 18">NRRL 28638</strain>
    </source>
</reference>